<keyword evidence="1" id="KW-1133">Transmembrane helix</keyword>
<keyword evidence="1" id="KW-0812">Transmembrane</keyword>
<dbReference type="InterPro" id="IPR026870">
    <property type="entry name" value="Zinc_ribbon_dom"/>
</dbReference>
<dbReference type="Pfam" id="PF13240">
    <property type="entry name" value="Zn_Ribbon_1"/>
    <property type="match status" value="1"/>
</dbReference>
<sequence>MFCKDCGSQLPDGYKFCEVCGAETDSLISENGINNLYLSSVKRKKKPKIKAIIFTALIIVIGISVFFVNYTKKRSGLYNNIAWGTSREKIGKMLGDDLIKGEGFSSDLSIIEDYDGMKGVRAYVSHMF</sequence>
<comment type="caution">
    <text evidence="3">The sequence shown here is derived from an EMBL/GenBank/DDBJ whole genome shotgun (WGS) entry which is preliminary data.</text>
</comment>
<evidence type="ECO:0000256" key="1">
    <source>
        <dbReference type="SAM" id="Phobius"/>
    </source>
</evidence>
<gene>
    <name evidence="3" type="ORF">M972_11381</name>
</gene>
<evidence type="ECO:0000313" key="4">
    <source>
        <dbReference type="Proteomes" id="UP000223596"/>
    </source>
</evidence>
<proteinExistence type="predicted"/>
<dbReference type="EMBL" id="PDBW01000001">
    <property type="protein sequence ID" value="PFH01642.1"/>
    <property type="molecule type" value="Genomic_DNA"/>
</dbReference>
<organism evidence="3 4">
    <name type="scientific">Acetivibrio thermocellus AD2</name>
    <dbReference type="NCBI Taxonomy" id="1138384"/>
    <lineage>
        <taxon>Bacteria</taxon>
        <taxon>Bacillati</taxon>
        <taxon>Bacillota</taxon>
        <taxon>Clostridia</taxon>
        <taxon>Eubacteriales</taxon>
        <taxon>Oscillospiraceae</taxon>
        <taxon>Acetivibrio</taxon>
    </lineage>
</organism>
<accession>A0AB36TCI5</accession>
<dbReference type="GeneID" id="35804843"/>
<reference evidence="3 4" key="1">
    <citation type="submission" date="2017-09" db="EMBL/GenBank/DDBJ databases">
        <title>Evaluation of Pacific Biosciences Sequencing Technology to Finishing C. thermocellum Genome Sequences.</title>
        <authorList>
            <person name="Brown S."/>
        </authorList>
    </citation>
    <scope>NUCLEOTIDE SEQUENCE [LARGE SCALE GENOMIC DNA]</scope>
    <source>
        <strain evidence="3 4">AD2</strain>
    </source>
</reference>
<evidence type="ECO:0000313" key="3">
    <source>
        <dbReference type="EMBL" id="PFH01642.1"/>
    </source>
</evidence>
<name>A0AB36TCI5_ACETH</name>
<feature type="transmembrane region" description="Helical" evidence="1">
    <location>
        <begin position="51"/>
        <end position="70"/>
    </location>
</feature>
<dbReference type="Proteomes" id="UP000223596">
    <property type="component" value="Unassembled WGS sequence"/>
</dbReference>
<protein>
    <submittedName>
        <fullName evidence="3">Zinc ribbon protein</fullName>
    </submittedName>
</protein>
<feature type="domain" description="Zinc-ribbon" evidence="2">
    <location>
        <begin position="2"/>
        <end position="23"/>
    </location>
</feature>
<evidence type="ECO:0000259" key="2">
    <source>
        <dbReference type="Pfam" id="PF13240"/>
    </source>
</evidence>
<dbReference type="AlphaFoldDB" id="A0AB36TCI5"/>
<dbReference type="RefSeq" id="WP_003515320.1">
    <property type="nucleotide sequence ID" value="NZ_CP013828.1"/>
</dbReference>
<keyword evidence="1" id="KW-0472">Membrane</keyword>